<dbReference type="AlphaFoldDB" id="A0A553NAM6"/>
<feature type="non-terminal residue" evidence="2">
    <location>
        <position position="1"/>
    </location>
</feature>
<reference evidence="2 3" key="1">
    <citation type="journal article" date="2019" name="Sci. Data">
        <title>Hybrid genome assembly and annotation of Danionella translucida.</title>
        <authorList>
            <person name="Kadobianskyi M."/>
            <person name="Schulze L."/>
            <person name="Schuelke M."/>
            <person name="Judkewitz B."/>
        </authorList>
    </citation>
    <scope>NUCLEOTIDE SEQUENCE [LARGE SCALE GENOMIC DNA]</scope>
    <source>
        <strain evidence="2 3">Bolton</strain>
    </source>
</reference>
<evidence type="ECO:0000256" key="1">
    <source>
        <dbReference type="SAM" id="MobiDB-lite"/>
    </source>
</evidence>
<name>A0A553NAM6_9TELE</name>
<comment type="caution">
    <text evidence="2">The sequence shown here is derived from an EMBL/GenBank/DDBJ whole genome shotgun (WGS) entry which is preliminary data.</text>
</comment>
<sequence>DTNSQAPSPPLLDTSTPLPAEGSLREQKYQKGSRWIDCIYAEEKLSQEGAFGVSVTDGSRPRWGPAVQSHLLKLQREPTNGTLRPSSQDSTRREHKRESLEDFMNGNTELLSFLTSFQQRPSGILLQKKIVQKCQSDTLRPNWSRHQHLCVEQGVLAQPMTLWRRGGSEHQSMVTRPE</sequence>
<keyword evidence="3" id="KW-1185">Reference proteome</keyword>
<gene>
    <name evidence="2" type="ORF">DNTS_033295</name>
</gene>
<dbReference type="EMBL" id="SRMA01026996">
    <property type="protein sequence ID" value="TRY62496.1"/>
    <property type="molecule type" value="Genomic_DNA"/>
</dbReference>
<accession>A0A553NAM6</accession>
<feature type="region of interest" description="Disordered" evidence="1">
    <location>
        <begin position="72"/>
        <end position="98"/>
    </location>
</feature>
<feature type="compositionally biased region" description="Polar residues" evidence="1">
    <location>
        <begin position="77"/>
        <end position="89"/>
    </location>
</feature>
<proteinExistence type="predicted"/>
<organism evidence="2 3">
    <name type="scientific">Danionella cerebrum</name>
    <dbReference type="NCBI Taxonomy" id="2873325"/>
    <lineage>
        <taxon>Eukaryota</taxon>
        <taxon>Metazoa</taxon>
        <taxon>Chordata</taxon>
        <taxon>Craniata</taxon>
        <taxon>Vertebrata</taxon>
        <taxon>Euteleostomi</taxon>
        <taxon>Actinopterygii</taxon>
        <taxon>Neopterygii</taxon>
        <taxon>Teleostei</taxon>
        <taxon>Ostariophysi</taxon>
        <taxon>Cypriniformes</taxon>
        <taxon>Danionidae</taxon>
        <taxon>Danioninae</taxon>
        <taxon>Danionella</taxon>
    </lineage>
</organism>
<dbReference type="Proteomes" id="UP000316079">
    <property type="component" value="Unassembled WGS sequence"/>
</dbReference>
<evidence type="ECO:0000313" key="3">
    <source>
        <dbReference type="Proteomes" id="UP000316079"/>
    </source>
</evidence>
<evidence type="ECO:0000313" key="2">
    <source>
        <dbReference type="EMBL" id="TRY62496.1"/>
    </source>
</evidence>
<feature type="region of interest" description="Disordered" evidence="1">
    <location>
        <begin position="1"/>
        <end position="27"/>
    </location>
</feature>
<protein>
    <submittedName>
        <fullName evidence="2">Uncharacterized protein</fullName>
    </submittedName>
</protein>